<feature type="compositionally biased region" description="Basic residues" evidence="1">
    <location>
        <begin position="116"/>
        <end position="125"/>
    </location>
</feature>
<feature type="compositionally biased region" description="Basic and acidic residues" evidence="1">
    <location>
        <begin position="139"/>
        <end position="149"/>
    </location>
</feature>
<dbReference type="RefSeq" id="XP_013432158.1">
    <property type="nucleotide sequence ID" value="XM_013576704.1"/>
</dbReference>
<gene>
    <name evidence="2" type="ORF">M436DRAFT_60101</name>
</gene>
<organism evidence="2 3">
    <name type="scientific">Aureobasidium namibiae CBS 147.97</name>
    <dbReference type="NCBI Taxonomy" id="1043004"/>
    <lineage>
        <taxon>Eukaryota</taxon>
        <taxon>Fungi</taxon>
        <taxon>Dikarya</taxon>
        <taxon>Ascomycota</taxon>
        <taxon>Pezizomycotina</taxon>
        <taxon>Dothideomycetes</taxon>
        <taxon>Dothideomycetidae</taxon>
        <taxon>Dothideales</taxon>
        <taxon>Saccotheciaceae</taxon>
        <taxon>Aureobasidium</taxon>
    </lineage>
</organism>
<dbReference type="Proteomes" id="UP000027730">
    <property type="component" value="Unassembled WGS sequence"/>
</dbReference>
<evidence type="ECO:0000256" key="1">
    <source>
        <dbReference type="SAM" id="MobiDB-lite"/>
    </source>
</evidence>
<accession>A0A074X832</accession>
<feature type="region of interest" description="Disordered" evidence="1">
    <location>
        <begin position="288"/>
        <end position="354"/>
    </location>
</feature>
<feature type="region of interest" description="Disordered" evidence="1">
    <location>
        <begin position="1"/>
        <end position="211"/>
    </location>
</feature>
<sequence>MSPYTPEHNKIKRPLTTKPNVAFNRTSTYDKERKPKQPKRVAAAVTPKAISAEQCVVIDSALTSKKPLPVEPSSSPASSRDESSAHHHKHKRSGGTSKKPQSPTSPAVLREEPSAHHRKRKRSSKKSKEPRSPSGPTNPHDEPSAKKSPELGSPSKKPKHSEGGYLRDIDTSKEKAFTRKDNDMKSLKASSPAEKVSSSSRKMSNCSQVPSTHNDSIFYVRAEAEALCLPTVKRRTFTHSNENVPKLSTHHDASTDEDDCLDAPYNSRNIRTEGASYLNDPFTQFTQDLPTSPTCLHSSDDQPAIGSNADKQQKNKPSVHPNADMQQKDQPSVRPKADKQPRRSGRPKPDVGNEYIVDHVSFPASCLTGQCSHKSTDFQHSCLHICGFQGCEHHFASPTQNCRSAHWDSCHAEECFNILNLATWTDGVRGEYVHNFNAPGDDESHDILRYAFDDAEGVSGARAKRSCRPQKDLSLDGQIQLWERTMTSLSLPTYYDPRESSTAVIKGTKGCISKDIVHRVFICDIDGGDISDEDETEMQTSGPRPAGKDAATYKAFLRCELNYRHTTDAGLQCRDASHVLGDDRTYAAFQCPVCQQDSDAGFLAYKFYQYIEQPSHWQYPINNVCKMKPVDMGQFVAHFLTKYGQRRNTANAHAQSLKHQRQLWTLSLSAINVNTSPQPTYSEPYFQHMNAIAQREDHAIFVFRQSSRQPGFHDDYLHRITKVAARTVVALQGRKRADITSAMKMVLRKHFEGTPTAANNIWLELLCQNAARAIFNITNQLLCGKMHGRRPLLVLMANKPSDSSAPTTPFDTNSTLMAGSYGRRQM</sequence>
<dbReference type="HOGENOM" id="CLU_342873_0_0_1"/>
<feature type="compositionally biased region" description="Polar residues" evidence="1">
    <location>
        <begin position="94"/>
        <end position="105"/>
    </location>
</feature>
<feature type="region of interest" description="Disordered" evidence="1">
    <location>
        <begin position="800"/>
        <end position="826"/>
    </location>
</feature>
<dbReference type="EMBL" id="KL584702">
    <property type="protein sequence ID" value="KEQ78177.1"/>
    <property type="molecule type" value="Genomic_DNA"/>
</dbReference>
<evidence type="ECO:0000313" key="2">
    <source>
        <dbReference type="EMBL" id="KEQ78177.1"/>
    </source>
</evidence>
<feature type="region of interest" description="Disordered" evidence="1">
    <location>
        <begin position="243"/>
        <end position="267"/>
    </location>
</feature>
<protein>
    <submittedName>
        <fullName evidence="2">Uncharacterized protein</fullName>
    </submittedName>
</protein>
<evidence type="ECO:0000313" key="3">
    <source>
        <dbReference type="Proteomes" id="UP000027730"/>
    </source>
</evidence>
<proteinExistence type="predicted"/>
<keyword evidence="3" id="KW-1185">Reference proteome</keyword>
<feature type="compositionally biased region" description="Basic and acidic residues" evidence="1">
    <location>
        <begin position="335"/>
        <end position="351"/>
    </location>
</feature>
<feature type="compositionally biased region" description="Polar residues" evidence="1">
    <location>
        <begin position="17"/>
        <end position="27"/>
    </location>
</feature>
<feature type="compositionally biased region" description="Basic and acidic residues" evidence="1">
    <location>
        <begin position="160"/>
        <end position="186"/>
    </location>
</feature>
<reference evidence="2 3" key="1">
    <citation type="journal article" date="2014" name="BMC Genomics">
        <title>Genome sequencing of four Aureobasidium pullulans varieties: biotechnological potential, stress tolerance, and description of new species.</title>
        <authorList>
            <person name="Gostin Ar C."/>
            <person name="Ohm R.A."/>
            <person name="Kogej T."/>
            <person name="Sonjak S."/>
            <person name="Turk M."/>
            <person name="Zajc J."/>
            <person name="Zalar P."/>
            <person name="Grube M."/>
            <person name="Sun H."/>
            <person name="Han J."/>
            <person name="Sharma A."/>
            <person name="Chiniquy J."/>
            <person name="Ngan C.Y."/>
            <person name="Lipzen A."/>
            <person name="Barry K."/>
            <person name="Grigoriev I.V."/>
            <person name="Gunde-Cimerman N."/>
        </authorList>
    </citation>
    <scope>NUCLEOTIDE SEQUENCE [LARGE SCALE GENOMIC DNA]</scope>
    <source>
        <strain evidence="2 3">CBS 147.97</strain>
    </source>
</reference>
<feature type="compositionally biased region" description="Low complexity" evidence="1">
    <location>
        <begin position="188"/>
        <end position="200"/>
    </location>
</feature>
<feature type="compositionally biased region" description="Polar residues" evidence="1">
    <location>
        <begin position="201"/>
        <end position="211"/>
    </location>
</feature>
<dbReference type="AlphaFoldDB" id="A0A074X832"/>
<feature type="compositionally biased region" description="Polar residues" evidence="1">
    <location>
        <begin position="288"/>
        <end position="297"/>
    </location>
</feature>
<feature type="compositionally biased region" description="Polar residues" evidence="1">
    <location>
        <begin position="800"/>
        <end position="817"/>
    </location>
</feature>
<name>A0A074X832_9PEZI</name>
<dbReference type="GeneID" id="25412935"/>